<dbReference type="Proteomes" id="UP000291116">
    <property type="component" value="Unassembled WGS sequence"/>
</dbReference>
<comment type="similarity">
    <text evidence="1">Belongs to the glycosyl hydrolase 63 family.</text>
</comment>
<feature type="compositionally biased region" description="Polar residues" evidence="4">
    <location>
        <begin position="467"/>
        <end position="480"/>
    </location>
</feature>
<evidence type="ECO:0000259" key="5">
    <source>
        <dbReference type="Pfam" id="PF22422"/>
    </source>
</evidence>
<sequence>MQLARIHKISKKNVERENIQGDSIPNSSPIDTLQEGLTYKLYDNAALAGNPPRYEGITSLARISLQEPPLPIPETKHSGRFEPNTVLLSGELIGSVMVVNGTKQTSGENDWQDNDKKDEWWVIFRCVFRSTSTGWVKIDGHLVCHDGHAFTQELANDPIRLREGKRYPFRAQITSNDTTSTARSEAPSLEVQWGKADSKRSFLESPGFRSLSTTTRTTTDLKHDQFYSGKNQTNTEQQQQQTSNQNHGVWWHLNPSLSAPEQRRDDLQRSLQTGWGYWLRRDVMSLVKLPEGILLDWKICWQQHYGEDKDTDDDTVSRRQPHRRHCLKSAVPDSTGILRMDRHAYDRSYASYNITFSPEVVKDENDGTSRSRITLKVESSASGKNQEELRVLMTVVDYKIPVHNNNGEGEEFVVELTPGYAWFRPGTVAAELNDQGSQSGFSFSSPGLGVVKARLLWEFDDKPVTSDPFTSLRQRQTAKTTHTKSDSSDVSLRDSSSPEEAASLVDGLKITITGNGQKIAIVAGLDVNKERPDEEKRLHSNAPSSKSQTIREVENFLSTMECKERDRIQQRYNHSREVTEVATVIQAAVMWSLIYNPIENGPFLPVSRSDNWASFGDRAGAMTPDWTYVIFEWDNLFASLLAGLEHKEIAYSNLFQVVKSKTPNGFVPNWSTAGGILQSNDRTEPPVGAKILLELFRKYNETWIVEALWDDLLDWNDWFMMHRRLDPFGLIALGSYYKASLHPNDFVTYRDGERNDKQAARYESGLDNSPMYDSDTYDNATHMMQMYDVGMSALVANEAYCLAELADIIGKTQEVGNRLRKRGDEIQDAILRHLWDPERKIFANRYQLPNNSSFVHPITPTSFYPFLLPKTKHNTGSAVQIDVEEVINNWLLNPKRFCISRNGDFAENDPDVCYWGLPSVSADDPTYMVSGHWNYWRGLSWGPMSQLVYWSLKGQSSASEETESISSNNVIARARRSLCDQMRALLTNQWRANRHICENYSPYKGASDCTGSFYYHWGALNGLIGVVEAGFY</sequence>
<evidence type="ECO:0000313" key="7">
    <source>
        <dbReference type="Proteomes" id="UP000291116"/>
    </source>
</evidence>
<feature type="region of interest" description="Disordered" evidence="4">
    <location>
        <begin position="170"/>
        <end position="190"/>
    </location>
</feature>
<dbReference type="InterPro" id="IPR004888">
    <property type="entry name" value="Glycoside_hydrolase_63"/>
</dbReference>
<dbReference type="GO" id="GO:0005789">
    <property type="term" value="C:endoplasmic reticulum membrane"/>
    <property type="evidence" value="ECO:0007669"/>
    <property type="project" value="TreeGrafter"/>
</dbReference>
<feature type="region of interest" description="Disordered" evidence="4">
    <location>
        <begin position="467"/>
        <end position="498"/>
    </location>
</feature>
<evidence type="ECO:0000313" key="6">
    <source>
        <dbReference type="EMBL" id="VEU36710.1"/>
    </source>
</evidence>
<dbReference type="GO" id="GO:0006487">
    <property type="term" value="P:protein N-linked glycosylation"/>
    <property type="evidence" value="ECO:0007669"/>
    <property type="project" value="TreeGrafter"/>
</dbReference>
<accession>A0A448Z3Y6</accession>
<dbReference type="Gene3D" id="1.50.10.10">
    <property type="match status" value="1"/>
</dbReference>
<feature type="compositionally biased region" description="Polar residues" evidence="4">
    <location>
        <begin position="172"/>
        <end position="183"/>
    </location>
</feature>
<name>A0A448Z3Y6_9STRA</name>
<dbReference type="PANTHER" id="PTHR10412:SF11">
    <property type="entry name" value="MANNOSYL-OLIGOSACCHARIDE GLUCOSIDASE"/>
    <property type="match status" value="1"/>
</dbReference>
<reference evidence="6 7" key="1">
    <citation type="submission" date="2019-01" db="EMBL/GenBank/DDBJ databases">
        <authorList>
            <person name="Ferrante I. M."/>
        </authorList>
    </citation>
    <scope>NUCLEOTIDE SEQUENCE [LARGE SCALE GENOMIC DNA]</scope>
    <source>
        <strain evidence="6 7">B856</strain>
    </source>
</reference>
<dbReference type="GO" id="GO:0009311">
    <property type="term" value="P:oligosaccharide metabolic process"/>
    <property type="evidence" value="ECO:0007669"/>
    <property type="project" value="InterPro"/>
</dbReference>
<dbReference type="InterPro" id="IPR008928">
    <property type="entry name" value="6-hairpin_glycosidase_sf"/>
</dbReference>
<evidence type="ECO:0000256" key="1">
    <source>
        <dbReference type="ARBA" id="ARBA00010833"/>
    </source>
</evidence>
<evidence type="ECO:0000256" key="2">
    <source>
        <dbReference type="ARBA" id="ARBA00022801"/>
    </source>
</evidence>
<dbReference type="EMBL" id="CAACVS010000101">
    <property type="protein sequence ID" value="VEU36710.1"/>
    <property type="molecule type" value="Genomic_DNA"/>
</dbReference>
<keyword evidence="7" id="KW-1185">Reference proteome</keyword>
<protein>
    <recommendedName>
        <fullName evidence="5">Mannosylglycerate hydrolase MGH1-like glycoside hydrolase domain-containing protein</fullName>
    </recommendedName>
</protein>
<dbReference type="PANTHER" id="PTHR10412">
    <property type="entry name" value="MANNOSYL-OLIGOSACCHARIDE GLUCOSIDASE"/>
    <property type="match status" value="1"/>
</dbReference>
<proteinExistence type="inferred from homology"/>
<feature type="domain" description="Mannosylglycerate hydrolase MGH1-like glycoside hydrolase" evidence="5">
    <location>
        <begin position="631"/>
        <end position="1017"/>
    </location>
</feature>
<dbReference type="InterPro" id="IPR054491">
    <property type="entry name" value="MGH1-like_GH"/>
</dbReference>
<evidence type="ECO:0000256" key="4">
    <source>
        <dbReference type="SAM" id="MobiDB-lite"/>
    </source>
</evidence>
<dbReference type="OrthoDB" id="44758at2759"/>
<dbReference type="AlphaFoldDB" id="A0A448Z3Y6"/>
<dbReference type="InterPro" id="IPR012341">
    <property type="entry name" value="6hp_glycosidase-like_sf"/>
</dbReference>
<gene>
    <name evidence="6" type="ORF">PSNMU_V1.4_AUG-EV-PASAV3_0034790</name>
</gene>
<organism evidence="6 7">
    <name type="scientific">Pseudo-nitzschia multistriata</name>
    <dbReference type="NCBI Taxonomy" id="183589"/>
    <lineage>
        <taxon>Eukaryota</taxon>
        <taxon>Sar</taxon>
        <taxon>Stramenopiles</taxon>
        <taxon>Ochrophyta</taxon>
        <taxon>Bacillariophyta</taxon>
        <taxon>Bacillariophyceae</taxon>
        <taxon>Bacillariophycidae</taxon>
        <taxon>Bacillariales</taxon>
        <taxon>Bacillariaceae</taxon>
        <taxon>Pseudo-nitzschia</taxon>
    </lineage>
</organism>
<keyword evidence="2" id="KW-0378">Hydrolase</keyword>
<evidence type="ECO:0000256" key="3">
    <source>
        <dbReference type="ARBA" id="ARBA00023295"/>
    </source>
</evidence>
<dbReference type="Pfam" id="PF22422">
    <property type="entry name" value="MGH1-like_GH"/>
    <property type="match status" value="1"/>
</dbReference>
<dbReference type="SUPFAM" id="SSF48208">
    <property type="entry name" value="Six-hairpin glycosidases"/>
    <property type="match status" value="1"/>
</dbReference>
<keyword evidence="3" id="KW-0326">Glycosidase</keyword>
<dbReference type="GO" id="GO:0004573">
    <property type="term" value="F:Glc3Man9GlcNAc2 oligosaccharide glucosidase activity"/>
    <property type="evidence" value="ECO:0007669"/>
    <property type="project" value="InterPro"/>
</dbReference>